<dbReference type="Proteomes" id="UP000092993">
    <property type="component" value="Unassembled WGS sequence"/>
</dbReference>
<gene>
    <name evidence="3" type="ORF">A0H81_10675</name>
</gene>
<reference evidence="3 4" key="1">
    <citation type="submission" date="2016-03" db="EMBL/GenBank/DDBJ databases">
        <title>Whole genome sequencing of Grifola frondosa 9006-11.</title>
        <authorList>
            <person name="Min B."/>
            <person name="Park H."/>
            <person name="Kim J.-G."/>
            <person name="Cho H."/>
            <person name="Oh Y.-L."/>
            <person name="Kong W.-S."/>
            <person name="Choi I.-G."/>
        </authorList>
    </citation>
    <scope>NUCLEOTIDE SEQUENCE [LARGE SCALE GENOMIC DNA]</scope>
    <source>
        <strain evidence="3 4">9006-11</strain>
    </source>
</reference>
<keyword evidence="2" id="KW-0812">Transmembrane</keyword>
<organism evidence="3 4">
    <name type="scientific">Grifola frondosa</name>
    <name type="common">Maitake</name>
    <name type="synonym">Polyporus frondosus</name>
    <dbReference type="NCBI Taxonomy" id="5627"/>
    <lineage>
        <taxon>Eukaryota</taxon>
        <taxon>Fungi</taxon>
        <taxon>Dikarya</taxon>
        <taxon>Basidiomycota</taxon>
        <taxon>Agaricomycotina</taxon>
        <taxon>Agaricomycetes</taxon>
        <taxon>Polyporales</taxon>
        <taxon>Grifolaceae</taxon>
        <taxon>Grifola</taxon>
    </lineage>
</organism>
<dbReference type="AlphaFoldDB" id="A0A1C7LXM6"/>
<evidence type="ECO:0000256" key="1">
    <source>
        <dbReference type="SAM" id="MobiDB-lite"/>
    </source>
</evidence>
<protein>
    <submittedName>
        <fullName evidence="3">Uncharacterized protein</fullName>
    </submittedName>
</protein>
<evidence type="ECO:0000313" key="3">
    <source>
        <dbReference type="EMBL" id="OBZ69422.1"/>
    </source>
</evidence>
<proteinExistence type="predicted"/>
<name>A0A1C7LXM6_GRIFR</name>
<evidence type="ECO:0000313" key="4">
    <source>
        <dbReference type="Proteomes" id="UP000092993"/>
    </source>
</evidence>
<accession>A0A1C7LXM6</accession>
<sequence>MSACSLEIGRDSAILHMDLVQIVSFCIFITTHMMFGVLVPPTTMPAATRVLTLEPPNTKARGPPIPRHVLLRHEQLCPRRAQSGIRHAEHVRRRGHAVEHVLHVTHKTGPPLPVHDLESRTLGDGAQR</sequence>
<dbReference type="EMBL" id="LUGG01000017">
    <property type="protein sequence ID" value="OBZ69422.1"/>
    <property type="molecule type" value="Genomic_DNA"/>
</dbReference>
<feature type="compositionally biased region" description="Basic and acidic residues" evidence="1">
    <location>
        <begin position="115"/>
        <end position="128"/>
    </location>
</feature>
<feature type="transmembrane region" description="Helical" evidence="2">
    <location>
        <begin position="19"/>
        <end position="39"/>
    </location>
</feature>
<comment type="caution">
    <text evidence="3">The sequence shown here is derived from an EMBL/GenBank/DDBJ whole genome shotgun (WGS) entry which is preliminary data.</text>
</comment>
<keyword evidence="2" id="KW-1133">Transmembrane helix</keyword>
<keyword evidence="2" id="KW-0472">Membrane</keyword>
<feature type="region of interest" description="Disordered" evidence="1">
    <location>
        <begin position="108"/>
        <end position="128"/>
    </location>
</feature>
<keyword evidence="4" id="KW-1185">Reference proteome</keyword>
<evidence type="ECO:0000256" key="2">
    <source>
        <dbReference type="SAM" id="Phobius"/>
    </source>
</evidence>
<dbReference type="OrthoDB" id="2532955at2759"/>